<comment type="caution">
    <text evidence="2">The sequence shown here is derived from an EMBL/GenBank/DDBJ whole genome shotgun (WGS) entry which is preliminary data.</text>
</comment>
<accession>A0A9P5TSL3</accession>
<keyword evidence="3" id="KW-1185">Reference proteome</keyword>
<evidence type="ECO:0000256" key="1">
    <source>
        <dbReference type="SAM" id="Phobius"/>
    </source>
</evidence>
<keyword evidence="1" id="KW-1133">Transmembrane helix</keyword>
<protein>
    <submittedName>
        <fullName evidence="2">Uncharacterized protein</fullName>
    </submittedName>
</protein>
<sequence length="102" mass="11754">MPLPMPAPLSFANFPIPIPFPFFLFPISISIYMHMYNLGSATRLIHLIYLISFLAIIHIPISENHRCFPFPFFQPLLLTHERQRRSGSFPLGSPRSETRLGD</sequence>
<proteinExistence type="predicted"/>
<evidence type="ECO:0000313" key="2">
    <source>
        <dbReference type="EMBL" id="KAF8907909.1"/>
    </source>
</evidence>
<reference evidence="2" key="1">
    <citation type="submission" date="2020-11" db="EMBL/GenBank/DDBJ databases">
        <authorList>
            <consortium name="DOE Joint Genome Institute"/>
            <person name="Ahrendt S."/>
            <person name="Riley R."/>
            <person name="Andreopoulos W."/>
            <person name="LaButti K."/>
            <person name="Pangilinan J."/>
            <person name="Ruiz-duenas F.J."/>
            <person name="Barrasa J.M."/>
            <person name="Sanchez-Garcia M."/>
            <person name="Camarero S."/>
            <person name="Miyauchi S."/>
            <person name="Serrano A."/>
            <person name="Linde D."/>
            <person name="Babiker R."/>
            <person name="Drula E."/>
            <person name="Ayuso-Fernandez I."/>
            <person name="Pacheco R."/>
            <person name="Padilla G."/>
            <person name="Ferreira P."/>
            <person name="Barriuso J."/>
            <person name="Kellner H."/>
            <person name="Castanera R."/>
            <person name="Alfaro M."/>
            <person name="Ramirez L."/>
            <person name="Pisabarro A.G."/>
            <person name="Kuo A."/>
            <person name="Tritt A."/>
            <person name="Lipzen A."/>
            <person name="He G."/>
            <person name="Yan M."/>
            <person name="Ng V."/>
            <person name="Cullen D."/>
            <person name="Martin F."/>
            <person name="Rosso M.-N."/>
            <person name="Henrissat B."/>
            <person name="Hibbett D."/>
            <person name="Martinez A.T."/>
            <person name="Grigoriev I.V."/>
        </authorList>
    </citation>
    <scope>NUCLEOTIDE SEQUENCE</scope>
    <source>
        <strain evidence="2">AH 44721</strain>
    </source>
</reference>
<keyword evidence="1" id="KW-0812">Transmembrane</keyword>
<gene>
    <name evidence="2" type="ORF">CPB84DRAFT_1768011</name>
</gene>
<organism evidence="2 3">
    <name type="scientific">Gymnopilus junonius</name>
    <name type="common">Spectacular rustgill mushroom</name>
    <name type="synonym">Gymnopilus spectabilis subsp. junonius</name>
    <dbReference type="NCBI Taxonomy" id="109634"/>
    <lineage>
        <taxon>Eukaryota</taxon>
        <taxon>Fungi</taxon>
        <taxon>Dikarya</taxon>
        <taxon>Basidiomycota</taxon>
        <taxon>Agaricomycotina</taxon>
        <taxon>Agaricomycetes</taxon>
        <taxon>Agaricomycetidae</taxon>
        <taxon>Agaricales</taxon>
        <taxon>Agaricineae</taxon>
        <taxon>Hymenogastraceae</taxon>
        <taxon>Gymnopilus</taxon>
    </lineage>
</organism>
<feature type="transmembrane region" description="Helical" evidence="1">
    <location>
        <begin position="44"/>
        <end position="61"/>
    </location>
</feature>
<dbReference type="EMBL" id="JADNYJ010000013">
    <property type="protein sequence ID" value="KAF8907909.1"/>
    <property type="molecule type" value="Genomic_DNA"/>
</dbReference>
<keyword evidence="1" id="KW-0472">Membrane</keyword>
<name>A0A9P5TSL3_GYMJU</name>
<dbReference type="Proteomes" id="UP000724874">
    <property type="component" value="Unassembled WGS sequence"/>
</dbReference>
<evidence type="ECO:0000313" key="3">
    <source>
        <dbReference type="Proteomes" id="UP000724874"/>
    </source>
</evidence>
<dbReference type="AlphaFoldDB" id="A0A9P5TSL3"/>
<feature type="transmembrane region" description="Helical" evidence="1">
    <location>
        <begin position="12"/>
        <end position="32"/>
    </location>
</feature>